<comment type="caution">
    <text evidence="7">The sequence shown here is derived from an EMBL/GenBank/DDBJ whole genome shotgun (WGS) entry which is preliminary data.</text>
</comment>
<dbReference type="Pfam" id="PF03124">
    <property type="entry name" value="EXS"/>
    <property type="match status" value="1"/>
</dbReference>
<protein>
    <submittedName>
        <fullName evidence="7">PHO1-H1 protein</fullName>
    </submittedName>
</protein>
<dbReference type="OrthoDB" id="9970435at2759"/>
<evidence type="ECO:0000256" key="1">
    <source>
        <dbReference type="ARBA" id="ARBA00004141"/>
    </source>
</evidence>
<dbReference type="Proteomes" id="UP000601435">
    <property type="component" value="Unassembled WGS sequence"/>
</dbReference>
<evidence type="ECO:0000313" key="8">
    <source>
        <dbReference type="Proteomes" id="UP000601435"/>
    </source>
</evidence>
<reference evidence="7" key="1">
    <citation type="submission" date="2021-02" db="EMBL/GenBank/DDBJ databases">
        <authorList>
            <person name="Dougan E. K."/>
            <person name="Rhodes N."/>
            <person name="Thang M."/>
            <person name="Chan C."/>
        </authorList>
    </citation>
    <scope>NUCLEOTIDE SEQUENCE</scope>
</reference>
<dbReference type="PANTHER" id="PTHR10783:SF103">
    <property type="entry name" value="SOLUTE CARRIER FAMILY 53 MEMBER 1"/>
    <property type="match status" value="1"/>
</dbReference>
<proteinExistence type="predicted"/>
<dbReference type="GO" id="GO:0006817">
    <property type="term" value="P:phosphate ion transport"/>
    <property type="evidence" value="ECO:0007669"/>
    <property type="project" value="TreeGrafter"/>
</dbReference>
<feature type="non-terminal residue" evidence="7">
    <location>
        <position position="1"/>
    </location>
</feature>
<sequence>DVPAAVCYLLSHHPQEEEVVQRFIMNGDSCSAGTHRWVVPFLAALPFWFRALQCCRRWVDTKEQRHLWNLGKYLCSLMVVIVSRTESTMLLVAVSTTATLYAFFWDVGLDWGLSYKELWLRFDLTGRQFPVKAYWLCSLLDIFARSTWVFTLMPTSVVTGNIVVRVILVSVMSSIEIIRRSMWAVL</sequence>
<feature type="non-terminal residue" evidence="7">
    <location>
        <position position="186"/>
    </location>
</feature>
<gene>
    <name evidence="7" type="primary">PHO1-H1</name>
    <name evidence="7" type="ORF">SNEC2469_LOCUS17681</name>
</gene>
<dbReference type="PROSITE" id="PS51380">
    <property type="entry name" value="EXS"/>
    <property type="match status" value="1"/>
</dbReference>
<evidence type="ECO:0000313" key="7">
    <source>
        <dbReference type="EMBL" id="CAE7626859.1"/>
    </source>
</evidence>
<feature type="transmembrane region" description="Helical" evidence="5">
    <location>
        <begin position="89"/>
        <end position="113"/>
    </location>
</feature>
<organism evidence="7 8">
    <name type="scientific">Symbiodinium necroappetens</name>
    <dbReference type="NCBI Taxonomy" id="1628268"/>
    <lineage>
        <taxon>Eukaryota</taxon>
        <taxon>Sar</taxon>
        <taxon>Alveolata</taxon>
        <taxon>Dinophyceae</taxon>
        <taxon>Suessiales</taxon>
        <taxon>Symbiodiniaceae</taxon>
        <taxon>Symbiodinium</taxon>
    </lineage>
</organism>
<dbReference type="GO" id="GO:0005794">
    <property type="term" value="C:Golgi apparatus"/>
    <property type="evidence" value="ECO:0007669"/>
    <property type="project" value="TreeGrafter"/>
</dbReference>
<evidence type="ECO:0000256" key="3">
    <source>
        <dbReference type="ARBA" id="ARBA00022989"/>
    </source>
</evidence>
<feature type="domain" description="EXS" evidence="6">
    <location>
        <begin position="30"/>
        <end position="186"/>
    </location>
</feature>
<keyword evidence="4 5" id="KW-0472">Membrane</keyword>
<dbReference type="GO" id="GO:0000822">
    <property type="term" value="F:inositol hexakisphosphate binding"/>
    <property type="evidence" value="ECO:0007669"/>
    <property type="project" value="TreeGrafter"/>
</dbReference>
<dbReference type="PANTHER" id="PTHR10783">
    <property type="entry name" value="XENOTROPIC AND POLYTROPIC RETROVIRUS RECEPTOR 1-RELATED"/>
    <property type="match status" value="1"/>
</dbReference>
<dbReference type="GO" id="GO:0016036">
    <property type="term" value="P:cellular response to phosphate starvation"/>
    <property type="evidence" value="ECO:0007669"/>
    <property type="project" value="TreeGrafter"/>
</dbReference>
<dbReference type="EMBL" id="CAJNJA010029408">
    <property type="protein sequence ID" value="CAE7626859.1"/>
    <property type="molecule type" value="Genomic_DNA"/>
</dbReference>
<feature type="transmembrane region" description="Helical" evidence="5">
    <location>
        <begin position="157"/>
        <end position="178"/>
    </location>
</feature>
<keyword evidence="8" id="KW-1185">Reference proteome</keyword>
<keyword evidence="2 5" id="KW-0812">Transmembrane</keyword>
<accession>A0A812VKJ0</accession>
<dbReference type="GO" id="GO:0005886">
    <property type="term" value="C:plasma membrane"/>
    <property type="evidence" value="ECO:0007669"/>
    <property type="project" value="TreeGrafter"/>
</dbReference>
<evidence type="ECO:0000256" key="5">
    <source>
        <dbReference type="SAM" id="Phobius"/>
    </source>
</evidence>
<evidence type="ECO:0000256" key="2">
    <source>
        <dbReference type="ARBA" id="ARBA00022692"/>
    </source>
</evidence>
<evidence type="ECO:0000256" key="4">
    <source>
        <dbReference type="ARBA" id="ARBA00023136"/>
    </source>
</evidence>
<feature type="transmembrane region" description="Helical" evidence="5">
    <location>
        <begin position="37"/>
        <end position="55"/>
    </location>
</feature>
<name>A0A812VKJ0_9DINO</name>
<evidence type="ECO:0000259" key="6">
    <source>
        <dbReference type="PROSITE" id="PS51380"/>
    </source>
</evidence>
<comment type="subcellular location">
    <subcellularLocation>
        <location evidence="1">Membrane</location>
        <topology evidence="1">Multi-pass membrane protein</topology>
    </subcellularLocation>
</comment>
<keyword evidence="3 5" id="KW-1133">Transmembrane helix</keyword>
<dbReference type="InterPro" id="IPR004342">
    <property type="entry name" value="EXS_C"/>
</dbReference>
<dbReference type="AlphaFoldDB" id="A0A812VKJ0"/>